<gene>
    <name evidence="1" type="ORF">Gilli_1410</name>
</gene>
<protein>
    <submittedName>
        <fullName evidence="1">Uncharacterized protein</fullName>
    </submittedName>
</protein>
<organism evidence="1 2">
    <name type="scientific">Gillisia limnaea (strain DSM 15749 / LMG 21470 / R-8282)</name>
    <dbReference type="NCBI Taxonomy" id="865937"/>
    <lineage>
        <taxon>Bacteria</taxon>
        <taxon>Pseudomonadati</taxon>
        <taxon>Bacteroidota</taxon>
        <taxon>Flavobacteriia</taxon>
        <taxon>Flavobacteriales</taxon>
        <taxon>Flavobacteriaceae</taxon>
        <taxon>Gillisia</taxon>
    </lineage>
</organism>
<dbReference type="EMBL" id="JH594606">
    <property type="protein sequence ID" value="EHQ02068.1"/>
    <property type="molecule type" value="Genomic_DNA"/>
</dbReference>
<accession>H2BXI6</accession>
<proteinExistence type="predicted"/>
<reference evidence="2" key="1">
    <citation type="journal article" date="2012" name="Stand. Genomic Sci.">
        <title>Genome sequence of the Antarctic rhodopsins-containing flavobacterium Gillisia limnaea type strain (R-8282(T)).</title>
        <authorList>
            <person name="Riedel T."/>
            <person name="Held B."/>
            <person name="Nolan M."/>
            <person name="Lucas S."/>
            <person name="Lapidus A."/>
            <person name="Tice H."/>
            <person name="Del Rio T.G."/>
            <person name="Cheng J.F."/>
            <person name="Han C."/>
            <person name="Tapia R."/>
            <person name="Goodwin L.A."/>
            <person name="Pitluck S."/>
            <person name="Liolios K."/>
            <person name="Mavromatis K."/>
            <person name="Pagani I."/>
            <person name="Ivanova N."/>
            <person name="Mikhailova N."/>
            <person name="Pati A."/>
            <person name="Chen A."/>
            <person name="Palaniappan K."/>
            <person name="Land M."/>
            <person name="Rohde M."/>
            <person name="Tindall B.J."/>
            <person name="Detter J.C."/>
            <person name="Goker M."/>
            <person name="Bristow J."/>
            <person name="Eisen J.A."/>
            <person name="Markowitz V."/>
            <person name="Hugenholtz P."/>
            <person name="Kyrpides N.C."/>
            <person name="Klenk H.P."/>
            <person name="Woyke T."/>
        </authorList>
    </citation>
    <scope>NUCLEOTIDE SEQUENCE [LARGE SCALE GENOMIC DNA]</scope>
    <source>
        <strain evidence="2">DSM 15749 / LMG 21470 / R-8282</strain>
    </source>
</reference>
<evidence type="ECO:0000313" key="1">
    <source>
        <dbReference type="EMBL" id="EHQ02068.1"/>
    </source>
</evidence>
<dbReference type="HOGENOM" id="CLU_2752103_0_0_10"/>
<sequence length="70" mass="8121">MTITFNRKRFLVFQMVLKQPKRDKRTDTDKGTTIPKTVLVLLLFLSKNNNYFNSGDKVKKTVVCNLTKPS</sequence>
<dbReference type="STRING" id="865937.Gilli_1410"/>
<dbReference type="Proteomes" id="UP000003844">
    <property type="component" value="Unassembled WGS sequence"/>
</dbReference>
<name>H2BXI6_GILLR</name>
<evidence type="ECO:0000313" key="2">
    <source>
        <dbReference type="Proteomes" id="UP000003844"/>
    </source>
</evidence>
<keyword evidence="2" id="KW-1185">Reference proteome</keyword>
<dbReference type="AlphaFoldDB" id="H2BXI6"/>